<protein>
    <submittedName>
        <fullName evidence="1">Phospholipase D p2</fullName>
    </submittedName>
</protein>
<dbReference type="AlphaFoldDB" id="A0A1J3GJL5"/>
<accession>A0A1J3GJL5</accession>
<proteinExistence type="predicted"/>
<name>A0A1J3GJL5_NOCCA</name>
<evidence type="ECO:0000313" key="1">
    <source>
        <dbReference type="EMBL" id="JAU56401.1"/>
    </source>
</evidence>
<gene>
    <name evidence="1" type="ORF">LE_TR8965_c8_g1_i1_g.30291</name>
</gene>
<dbReference type="EMBL" id="GEVL01020940">
    <property type="protein sequence ID" value="JAU56401.1"/>
    <property type="molecule type" value="Transcribed_RNA"/>
</dbReference>
<sequence>MKILNRHLLSSICNYSDIDHLPKHRAALRHNVSLCKDKLGHTTIDLGIAPEKLKPCGSDSWEMLKETRGHLVCFPLQFMCDQEDLLPGFNESEFYTAPQVFH</sequence>
<organism evidence="1">
    <name type="scientific">Noccaea caerulescens</name>
    <name type="common">Alpine penny-cress</name>
    <name type="synonym">Thlaspi caerulescens</name>
    <dbReference type="NCBI Taxonomy" id="107243"/>
    <lineage>
        <taxon>Eukaryota</taxon>
        <taxon>Viridiplantae</taxon>
        <taxon>Streptophyta</taxon>
        <taxon>Embryophyta</taxon>
        <taxon>Tracheophyta</taxon>
        <taxon>Spermatophyta</taxon>
        <taxon>Magnoliopsida</taxon>
        <taxon>eudicotyledons</taxon>
        <taxon>Gunneridae</taxon>
        <taxon>Pentapetalae</taxon>
        <taxon>rosids</taxon>
        <taxon>malvids</taxon>
        <taxon>Brassicales</taxon>
        <taxon>Brassicaceae</taxon>
        <taxon>Coluteocarpeae</taxon>
        <taxon>Noccaea</taxon>
    </lineage>
</organism>
<reference evidence="1" key="1">
    <citation type="submission" date="2016-07" db="EMBL/GenBank/DDBJ databases">
        <title>De novo transcriptome assembly of four accessions of the metal hyperaccumulator plant Noccaea caerulescens.</title>
        <authorList>
            <person name="Blande D."/>
            <person name="Halimaa P."/>
            <person name="Tervahauta A.I."/>
            <person name="Aarts M.G."/>
            <person name="Karenlampi S.O."/>
        </authorList>
    </citation>
    <scope>NUCLEOTIDE SEQUENCE</scope>
</reference>